<dbReference type="GO" id="GO:0004175">
    <property type="term" value="F:endopeptidase activity"/>
    <property type="evidence" value="ECO:0007669"/>
    <property type="project" value="UniProtKB-ARBA"/>
</dbReference>
<evidence type="ECO:0000256" key="1">
    <source>
        <dbReference type="SAM" id="Phobius"/>
    </source>
</evidence>
<proteinExistence type="predicted"/>
<evidence type="ECO:0000313" key="4">
    <source>
        <dbReference type="EMBL" id="NKW41486.1"/>
    </source>
</evidence>
<feature type="transmembrane region" description="Helical" evidence="1">
    <location>
        <begin position="24"/>
        <end position="43"/>
    </location>
</feature>
<keyword evidence="3" id="KW-0378">Hydrolase</keyword>
<keyword evidence="3" id="KW-0645">Protease</keyword>
<organism evidence="3 5">
    <name type="scientific">Rhodococcus hoagii</name>
    <name type="common">Corynebacterium equii</name>
    <dbReference type="NCBI Taxonomy" id="43767"/>
    <lineage>
        <taxon>Bacteria</taxon>
        <taxon>Bacillati</taxon>
        <taxon>Actinomycetota</taxon>
        <taxon>Actinomycetes</taxon>
        <taxon>Mycobacteriales</taxon>
        <taxon>Nocardiaceae</taxon>
        <taxon>Prescottella</taxon>
    </lineage>
</organism>
<feature type="transmembrane region" description="Helical" evidence="1">
    <location>
        <begin position="190"/>
        <end position="207"/>
    </location>
</feature>
<keyword evidence="3" id="KW-0482">Metalloprotease</keyword>
<reference evidence="3" key="1">
    <citation type="journal article" date="2020" name="Environ. Microbiol.">
        <title>The novel and transferable erm(51) gene confers Macrolides, Lincosamides, and Streptogramins B (MLSB) resistance to clonal Rhodococcus equi in the environment.</title>
        <authorList>
            <person name="Huber L."/>
            <person name="Giguere S."/>
            <person name="Slovis N.M."/>
            <person name="Alvarez-Narvaez S."/>
            <person name="Hart K.A."/>
            <person name="Greiter M."/>
            <person name="Morris E.R.A."/>
            <person name="Cohen N.D."/>
        </authorList>
    </citation>
    <scope>NUCLEOTIDE SEQUENCE</scope>
    <source>
        <strain evidence="3">Lh_116_1</strain>
        <strain evidence="4">Lh_16_1</strain>
    </source>
</reference>
<evidence type="ECO:0000259" key="2">
    <source>
        <dbReference type="Pfam" id="PF02517"/>
    </source>
</evidence>
<feature type="transmembrane region" description="Helical" evidence="1">
    <location>
        <begin position="166"/>
        <end position="184"/>
    </location>
</feature>
<feature type="domain" description="CAAX prenyl protease 2/Lysostaphin resistance protein A-like" evidence="2">
    <location>
        <begin position="127"/>
        <end position="226"/>
    </location>
</feature>
<feature type="transmembrane region" description="Helical" evidence="1">
    <location>
        <begin position="242"/>
        <end position="260"/>
    </location>
</feature>
<keyword evidence="1" id="KW-0472">Membrane</keyword>
<feature type="transmembrane region" description="Helical" evidence="1">
    <location>
        <begin position="100"/>
        <end position="121"/>
    </location>
</feature>
<accession>A0A9Q5F570</accession>
<feature type="transmembrane region" description="Helical" evidence="1">
    <location>
        <begin position="127"/>
        <end position="145"/>
    </location>
</feature>
<dbReference type="EMBL" id="WVBC01000030">
    <property type="protein sequence ID" value="NKT78776.1"/>
    <property type="molecule type" value="Genomic_DNA"/>
</dbReference>
<dbReference type="GO" id="GO:0008237">
    <property type="term" value="F:metallopeptidase activity"/>
    <property type="evidence" value="ECO:0007669"/>
    <property type="project" value="UniProtKB-KW"/>
</dbReference>
<feature type="transmembrane region" description="Helical" evidence="1">
    <location>
        <begin position="63"/>
        <end position="88"/>
    </location>
</feature>
<protein>
    <submittedName>
        <fullName evidence="3">CPBP family intramembrane metalloprotease</fullName>
    </submittedName>
</protein>
<comment type="caution">
    <text evidence="3">The sequence shown here is derived from an EMBL/GenBank/DDBJ whole genome shotgun (WGS) entry which is preliminary data.</text>
</comment>
<dbReference type="AlphaFoldDB" id="A0A9Q5F570"/>
<keyword evidence="1" id="KW-1133">Transmembrane helix</keyword>
<feature type="transmembrane region" description="Helical" evidence="1">
    <location>
        <begin position="219"/>
        <end position="236"/>
    </location>
</feature>
<sequence>MPEFYCCAVDTRNREVSPRSAGRSLSYAAFAVIVVVYLAIIQFGGRLIGNWADESDTLTTRGVFFTMVIPLGIALVFTYGVVAALGWWRPVLKDDRPVSRWVWAVPAILLVAILVGIDYSALSEKGWLFVVVLLVATQFVGWGEEGMFRGIGVTVLRRHGLREGQVALWSSIIFGVVHLSNVFGHGGASAIPQAVVVSLAGYFFYLIRRVSGSNALNSVMHGLFDFALLSGAAILLDQAFYPGTLAPILAYPVIAILLLVKRRGVERSGHAGAAPAAVQS</sequence>
<evidence type="ECO:0000313" key="5">
    <source>
        <dbReference type="Proteomes" id="UP000603463"/>
    </source>
</evidence>
<dbReference type="GO" id="GO:0080120">
    <property type="term" value="P:CAAX-box protein maturation"/>
    <property type="evidence" value="ECO:0007669"/>
    <property type="project" value="UniProtKB-ARBA"/>
</dbReference>
<keyword evidence="1" id="KW-0812">Transmembrane</keyword>
<dbReference type="Pfam" id="PF02517">
    <property type="entry name" value="Rce1-like"/>
    <property type="match status" value="1"/>
</dbReference>
<dbReference type="EMBL" id="WVDC01000001">
    <property type="protein sequence ID" value="NKW41486.1"/>
    <property type="molecule type" value="Genomic_DNA"/>
</dbReference>
<dbReference type="Proteomes" id="UP000608063">
    <property type="component" value="Unassembled WGS sequence"/>
</dbReference>
<dbReference type="Proteomes" id="UP000603463">
    <property type="component" value="Unassembled WGS sequence"/>
</dbReference>
<name>A0A9Q5F570_RHOHA</name>
<evidence type="ECO:0000313" key="3">
    <source>
        <dbReference type="EMBL" id="NKT78776.1"/>
    </source>
</evidence>
<dbReference type="InterPro" id="IPR003675">
    <property type="entry name" value="Rce1/LyrA-like_dom"/>
</dbReference>
<gene>
    <name evidence="3" type="ORF">GS882_11760</name>
    <name evidence="4" type="ORF">GS947_07610</name>
</gene>